<keyword evidence="9" id="KW-0408">Iron</keyword>
<dbReference type="Gene3D" id="3.30.1490.190">
    <property type="match status" value="1"/>
</dbReference>
<dbReference type="FunFam" id="1.10.10.10:FF:000051">
    <property type="entry name" value="Fur family transcriptional regulator"/>
    <property type="match status" value="1"/>
</dbReference>
<evidence type="ECO:0000256" key="3">
    <source>
        <dbReference type="ARBA" id="ARBA00022723"/>
    </source>
</evidence>
<dbReference type="Proteomes" id="UP000249163">
    <property type="component" value="Chromosome"/>
</dbReference>
<dbReference type="STRING" id="189426.PODO_12795"/>
<dbReference type="GO" id="GO:1900376">
    <property type="term" value="P:regulation of secondary metabolite biosynthetic process"/>
    <property type="evidence" value="ECO:0007669"/>
    <property type="project" value="TreeGrafter"/>
</dbReference>
<evidence type="ECO:0000256" key="9">
    <source>
        <dbReference type="PIRSR" id="PIRSR602481-2"/>
    </source>
</evidence>
<dbReference type="eggNOG" id="COG0735">
    <property type="taxonomic scope" value="Bacteria"/>
</dbReference>
<dbReference type="PANTHER" id="PTHR33202:SF7">
    <property type="entry name" value="FERRIC UPTAKE REGULATION PROTEIN"/>
    <property type="match status" value="1"/>
</dbReference>
<feature type="binding site" evidence="8">
    <location>
        <position position="142"/>
    </location>
    <ligand>
        <name>Zn(2+)</name>
        <dbReference type="ChEBI" id="CHEBI:29105"/>
    </ligand>
</feature>
<sequence>MDQISNISQLFAAQKYKLTPQREAIVNVLLDNEKDHLSVEEVYMLVKNSYPHLGLATVYRTLELLCELHIVEKMNFGDGVARYDLRGNDHSHMHHHLICSVCGRLEEIKDDWLVELERRVEREYGFNVTDHRLDFKGTYGTCKRTGCKKAKAEADKAVS</sequence>
<comment type="cofactor">
    <cofactor evidence="8">
        <name>Zn(2+)</name>
        <dbReference type="ChEBI" id="CHEBI:29105"/>
    </cofactor>
    <text evidence="8">Binds 1 zinc ion per subunit.</text>
</comment>
<dbReference type="RefSeq" id="WP_036686314.1">
    <property type="nucleotide sequence ID" value="NZ_CP009428.1"/>
</dbReference>
<proteinExistence type="inferred from homology"/>
<dbReference type="InterPro" id="IPR036390">
    <property type="entry name" value="WH_DNA-bd_sf"/>
</dbReference>
<dbReference type="EMBL" id="MPVP01000020">
    <property type="protein sequence ID" value="OMD37305.1"/>
    <property type="molecule type" value="Genomic_DNA"/>
</dbReference>
<dbReference type="PANTHER" id="PTHR33202">
    <property type="entry name" value="ZINC UPTAKE REGULATION PROTEIN"/>
    <property type="match status" value="1"/>
</dbReference>
<dbReference type="GO" id="GO:0045892">
    <property type="term" value="P:negative regulation of DNA-templated transcription"/>
    <property type="evidence" value="ECO:0007669"/>
    <property type="project" value="TreeGrafter"/>
</dbReference>
<dbReference type="EMBL" id="MKQP01000016">
    <property type="protein sequence ID" value="OMD32850.1"/>
    <property type="molecule type" value="Genomic_DNA"/>
</dbReference>
<organism evidence="11 14">
    <name type="scientific">Paenibacillus odorifer</name>
    <dbReference type="NCBI Taxonomy" id="189426"/>
    <lineage>
        <taxon>Bacteria</taxon>
        <taxon>Bacillati</taxon>
        <taxon>Bacillota</taxon>
        <taxon>Bacilli</taxon>
        <taxon>Bacillales</taxon>
        <taxon>Paenibacillaceae</taxon>
        <taxon>Paenibacillus</taxon>
    </lineage>
</organism>
<evidence type="ECO:0000256" key="6">
    <source>
        <dbReference type="ARBA" id="ARBA00023125"/>
    </source>
</evidence>
<keyword evidence="7" id="KW-0804">Transcription</keyword>
<evidence type="ECO:0000313" key="13">
    <source>
        <dbReference type="Proteomes" id="UP000187158"/>
    </source>
</evidence>
<dbReference type="GO" id="GO:0000976">
    <property type="term" value="F:transcription cis-regulatory region binding"/>
    <property type="evidence" value="ECO:0007669"/>
    <property type="project" value="TreeGrafter"/>
</dbReference>
<gene>
    <name evidence="11" type="ORF">BJP51_14425</name>
    <name evidence="12" type="ORF">BSO21_05815</name>
    <name evidence="10" type="ORF">CD191_12580</name>
</gene>
<evidence type="ECO:0000313" key="14">
    <source>
        <dbReference type="Proteomes" id="UP000187465"/>
    </source>
</evidence>
<keyword evidence="6" id="KW-0238">DNA-binding</keyword>
<reference evidence="10 15" key="2">
    <citation type="submission" date="2017-06" db="EMBL/GenBank/DDBJ databases">
        <title>Complete genome sequence of Paenibacillus odorifer CBA7130.</title>
        <authorList>
            <person name="Nam Y.-D."/>
            <person name="Kang J."/>
            <person name="Chung W.-H."/>
        </authorList>
    </citation>
    <scope>NUCLEOTIDE SEQUENCE [LARGE SCALE GENOMIC DNA]</scope>
    <source>
        <strain evidence="10 15">CBA7130</strain>
    </source>
</reference>
<evidence type="ECO:0000256" key="4">
    <source>
        <dbReference type="ARBA" id="ARBA00022833"/>
    </source>
</evidence>
<protein>
    <submittedName>
        <fullName evidence="11">Transcriptional repressor</fullName>
    </submittedName>
</protein>
<feature type="binding site" evidence="8">
    <location>
        <position position="99"/>
    </location>
    <ligand>
        <name>Zn(2+)</name>
        <dbReference type="ChEBI" id="CHEBI:29105"/>
    </ligand>
</feature>
<evidence type="ECO:0000313" key="11">
    <source>
        <dbReference type="EMBL" id="OMD32850.1"/>
    </source>
</evidence>
<dbReference type="KEGG" id="pod:PODO_12795"/>
<dbReference type="InterPro" id="IPR002481">
    <property type="entry name" value="FUR"/>
</dbReference>
<evidence type="ECO:0000256" key="2">
    <source>
        <dbReference type="ARBA" id="ARBA00022491"/>
    </source>
</evidence>
<dbReference type="AlphaFoldDB" id="A0A1R0XCQ8"/>
<evidence type="ECO:0000256" key="8">
    <source>
        <dbReference type="PIRSR" id="PIRSR602481-1"/>
    </source>
</evidence>
<comment type="similarity">
    <text evidence="1">Belongs to the Fur family.</text>
</comment>
<keyword evidence="13" id="KW-1185">Reference proteome</keyword>
<accession>A0A1R0XCQ8</accession>
<feature type="binding site" evidence="9">
    <location>
        <position position="90"/>
    </location>
    <ligand>
        <name>Fe cation</name>
        <dbReference type="ChEBI" id="CHEBI:24875"/>
    </ligand>
</feature>
<dbReference type="GeneID" id="31571080"/>
<dbReference type="OrthoDB" id="8659436at2"/>
<evidence type="ECO:0000256" key="1">
    <source>
        <dbReference type="ARBA" id="ARBA00007957"/>
    </source>
</evidence>
<keyword evidence="2" id="KW-0678">Repressor</keyword>
<keyword evidence="3 8" id="KW-0479">Metal-binding</keyword>
<keyword evidence="4 8" id="KW-0862">Zinc</keyword>
<dbReference type="SUPFAM" id="SSF46785">
    <property type="entry name" value="Winged helix' DNA-binding domain"/>
    <property type="match status" value="1"/>
</dbReference>
<reference evidence="11 14" key="1">
    <citation type="submission" date="2016-10" db="EMBL/GenBank/DDBJ databases">
        <title>Paenibacillus species isolates.</title>
        <authorList>
            <person name="Beno S.M."/>
        </authorList>
    </citation>
    <scope>NUCLEOTIDE SEQUENCE [LARGE SCALE GENOMIC DNA]</scope>
    <source>
        <strain evidence="12 13">FSL H7-0433</strain>
        <strain evidence="11 14">FSL H7-0604</strain>
    </source>
</reference>
<dbReference type="GO" id="GO:0003700">
    <property type="term" value="F:DNA-binding transcription factor activity"/>
    <property type="evidence" value="ECO:0007669"/>
    <property type="project" value="InterPro"/>
</dbReference>
<feature type="binding site" evidence="8">
    <location>
        <position position="102"/>
    </location>
    <ligand>
        <name>Zn(2+)</name>
        <dbReference type="ChEBI" id="CHEBI:29105"/>
    </ligand>
</feature>
<evidence type="ECO:0000256" key="7">
    <source>
        <dbReference type="ARBA" id="ARBA00023163"/>
    </source>
</evidence>
<dbReference type="Proteomes" id="UP000187465">
    <property type="component" value="Unassembled WGS sequence"/>
</dbReference>
<dbReference type="InterPro" id="IPR036388">
    <property type="entry name" value="WH-like_DNA-bd_sf"/>
</dbReference>
<evidence type="ECO:0000313" key="12">
    <source>
        <dbReference type="EMBL" id="OMD37305.1"/>
    </source>
</evidence>
<evidence type="ECO:0000256" key="5">
    <source>
        <dbReference type="ARBA" id="ARBA00023015"/>
    </source>
</evidence>
<dbReference type="Pfam" id="PF01475">
    <property type="entry name" value="FUR"/>
    <property type="match status" value="1"/>
</dbReference>
<dbReference type="Gene3D" id="1.10.10.10">
    <property type="entry name" value="Winged helix-like DNA-binding domain superfamily/Winged helix DNA-binding domain"/>
    <property type="match status" value="1"/>
</dbReference>
<feature type="binding site" evidence="9">
    <location>
        <position position="131"/>
    </location>
    <ligand>
        <name>Fe cation</name>
        <dbReference type="ChEBI" id="CHEBI:24875"/>
    </ligand>
</feature>
<dbReference type="InterPro" id="IPR043135">
    <property type="entry name" value="Fur_C"/>
</dbReference>
<dbReference type="EMBL" id="CP021965">
    <property type="protein sequence ID" value="AWV36689.1"/>
    <property type="molecule type" value="Genomic_DNA"/>
</dbReference>
<dbReference type="CDD" id="cd07153">
    <property type="entry name" value="Fur_like"/>
    <property type="match status" value="1"/>
</dbReference>
<comment type="cofactor">
    <cofactor evidence="9">
        <name>Mn(2+)</name>
        <dbReference type="ChEBI" id="CHEBI:29035"/>
    </cofactor>
    <cofactor evidence="9">
        <name>Fe(2+)</name>
        <dbReference type="ChEBI" id="CHEBI:29033"/>
    </cofactor>
    <text evidence="9">Binds 1 Mn(2+) or Fe(2+) ion per subunit.</text>
</comment>
<name>A0A1R0XCQ8_9BACL</name>
<dbReference type="GO" id="GO:0008270">
    <property type="term" value="F:zinc ion binding"/>
    <property type="evidence" value="ECO:0007669"/>
    <property type="project" value="TreeGrafter"/>
</dbReference>
<evidence type="ECO:0000313" key="10">
    <source>
        <dbReference type="EMBL" id="AWV36689.1"/>
    </source>
</evidence>
<keyword evidence="5" id="KW-0805">Transcription regulation</keyword>
<dbReference type="Proteomes" id="UP000187158">
    <property type="component" value="Unassembled WGS sequence"/>
</dbReference>
<evidence type="ECO:0000313" key="15">
    <source>
        <dbReference type="Proteomes" id="UP000249163"/>
    </source>
</evidence>